<accession>A0A1X7L106</accession>
<feature type="compositionally biased region" description="Polar residues" evidence="1">
    <location>
        <begin position="331"/>
        <end position="341"/>
    </location>
</feature>
<dbReference type="SUPFAM" id="SSF48452">
    <property type="entry name" value="TPR-like"/>
    <property type="match status" value="1"/>
</dbReference>
<dbReference type="RefSeq" id="WP_085500270.1">
    <property type="nucleotide sequence ID" value="NZ_FXAO01000008.1"/>
</dbReference>
<organism evidence="2 3">
    <name type="scientific">Arenibacter troitsensis</name>
    <dbReference type="NCBI Taxonomy" id="188872"/>
    <lineage>
        <taxon>Bacteria</taxon>
        <taxon>Pseudomonadati</taxon>
        <taxon>Bacteroidota</taxon>
        <taxon>Flavobacteriia</taxon>
        <taxon>Flavobacteriales</taxon>
        <taxon>Flavobacteriaceae</taxon>
        <taxon>Arenibacter</taxon>
    </lineage>
</organism>
<dbReference type="InterPro" id="IPR041662">
    <property type="entry name" value="SusD-like_2"/>
</dbReference>
<protein>
    <submittedName>
        <fullName evidence="2">Starch-binding associating with outer membrane</fullName>
    </submittedName>
</protein>
<evidence type="ECO:0000313" key="2">
    <source>
        <dbReference type="EMBL" id="SMG47184.1"/>
    </source>
</evidence>
<dbReference type="AlphaFoldDB" id="A0A1X7L106"/>
<dbReference type="PROSITE" id="PS51257">
    <property type="entry name" value="PROKAR_LIPOPROTEIN"/>
    <property type="match status" value="1"/>
</dbReference>
<name>A0A1X7L106_9FLAO</name>
<feature type="region of interest" description="Disordered" evidence="1">
    <location>
        <begin position="328"/>
        <end position="358"/>
    </location>
</feature>
<dbReference type="InterPro" id="IPR011990">
    <property type="entry name" value="TPR-like_helical_dom_sf"/>
</dbReference>
<proteinExistence type="predicted"/>
<dbReference type="Pfam" id="PF12771">
    <property type="entry name" value="SusD-like_2"/>
    <property type="match status" value="1"/>
</dbReference>
<dbReference type="EMBL" id="FXAO01000008">
    <property type="protein sequence ID" value="SMG47184.1"/>
    <property type="molecule type" value="Genomic_DNA"/>
</dbReference>
<evidence type="ECO:0000256" key="1">
    <source>
        <dbReference type="SAM" id="MobiDB-lite"/>
    </source>
</evidence>
<dbReference type="Gene3D" id="1.25.40.390">
    <property type="match status" value="1"/>
</dbReference>
<sequence length="533" mass="57778">MKRYLNIFFIGFLLILSSCDDNFDEINTDPNRAGADIFDPNLILPNVLAGYANTTVGYSGSILFQSMWTQTLASTTTGGANYYSNGDKYVASGSINSYIQNVWNSDFANASRADQMEKLSSENPDLVNLQALGKMMKVLNLSFITDIYGDIPYSEALMAEEGITQPVYDKQEVLYPAMLQDLESALNAMDASQRSPTNDPLYAGDISKWRKFGYSLMLKLAMRMVNSNPTEAQSYLAKALAGGIFASTADEAVLPMDADNFPNTNANSLRTVDDTYEVRWSKPLIDYLVANDDPRLGISAEVPPAGLAANFDPNSVGDSDPAIQIGLPNGYDTSGGATDISNHPDFPGPSGTGDDEAKIGNYSRPTGIYRERSAPIFILTYGEIQLLLADAAARGYTTPGSAAQHYSNGIVGVMLSMNSFGSATQLTEADALAFAAANPLDVSSTEASLEMINKQFWASTGLMGNFVETWNNWKRTGYPVLTPVNFSGNFSNGQIPLRQVYPSSESSNNPDNFNAAVSNMGGDTWTTKMWWAK</sequence>
<dbReference type="STRING" id="188872.SAMN03080602_03560"/>
<dbReference type="Proteomes" id="UP000193420">
    <property type="component" value="Unassembled WGS sequence"/>
</dbReference>
<gene>
    <name evidence="2" type="ORF">SAMN03080602_03560</name>
</gene>
<evidence type="ECO:0000313" key="3">
    <source>
        <dbReference type="Proteomes" id="UP000193420"/>
    </source>
</evidence>
<keyword evidence="3" id="KW-1185">Reference proteome</keyword>
<reference evidence="3" key="1">
    <citation type="submission" date="2017-04" db="EMBL/GenBank/DDBJ databases">
        <authorList>
            <person name="Varghese N."/>
            <person name="Submissions S."/>
        </authorList>
    </citation>
    <scope>NUCLEOTIDE SEQUENCE [LARGE SCALE GENOMIC DNA]</scope>
    <source>
        <strain evidence="3">DSM 19835</strain>
    </source>
</reference>